<dbReference type="Proteomes" id="UP000188235">
    <property type="component" value="Chromosome"/>
</dbReference>
<organism evidence="1 2">
    <name type="scientific">Tessaracoccus flavescens</name>
    <dbReference type="NCBI Taxonomy" id="399497"/>
    <lineage>
        <taxon>Bacteria</taxon>
        <taxon>Bacillati</taxon>
        <taxon>Actinomycetota</taxon>
        <taxon>Actinomycetes</taxon>
        <taxon>Propionibacteriales</taxon>
        <taxon>Propionibacteriaceae</taxon>
        <taxon>Tessaracoccus</taxon>
    </lineage>
</organism>
<evidence type="ECO:0000313" key="1">
    <source>
        <dbReference type="EMBL" id="AQP50487.1"/>
    </source>
</evidence>
<dbReference type="KEGG" id="tfa:BW733_06225"/>
<protein>
    <submittedName>
        <fullName evidence="1">Uncharacterized protein</fullName>
    </submittedName>
</protein>
<sequence>MVTRHPANPQVLMLSGCGTPCGIPQPTMSIFHGSLDPESLPVWRYVLNWLTRFVHNPLLVVQADDYLTDLALWASATRNWPIGAIVTHPLSQSAQAYALHGSAVGFLSLAGTGLEPELEDEPLVLVQSTADMREPEQAGTIQRDHTRVLVVGYPTTDDPESSRTFQWARELSARGLDTDLALPGRKRSSTEGRIHRIPDLGQANLVTSEAPLSASLDQFVRFEQSRPFQIRETVGGMWGWAFERYFDRRRDEYDVVIIVGPPCGYFDIASYAHRKWYARVVLDYESPLPEVVDPAVSEDARDVAKGWNFNADLIVVRDRPAAEAVVRSSPDQRVEVPDHADLGGWMESRVTGLAAHTFFG</sequence>
<evidence type="ECO:0000313" key="2">
    <source>
        <dbReference type="Proteomes" id="UP000188235"/>
    </source>
</evidence>
<dbReference type="STRING" id="399497.BW733_06225"/>
<dbReference type="EMBL" id="CP019607">
    <property type="protein sequence ID" value="AQP50487.1"/>
    <property type="molecule type" value="Genomic_DNA"/>
</dbReference>
<dbReference type="AlphaFoldDB" id="A0A1Q2CWP7"/>
<accession>A0A1Q2CWP7</accession>
<name>A0A1Q2CWP7_9ACTN</name>
<keyword evidence="2" id="KW-1185">Reference proteome</keyword>
<reference evidence="1 2" key="1">
    <citation type="journal article" date="2008" name="Int. J. Syst. Evol. Microbiol.">
        <title>Tessaracoccus flavescens sp. nov., isolated from marine sediment.</title>
        <authorList>
            <person name="Lee D.W."/>
            <person name="Lee S.D."/>
        </authorList>
    </citation>
    <scope>NUCLEOTIDE SEQUENCE [LARGE SCALE GENOMIC DNA]</scope>
    <source>
        <strain evidence="1 2">SST-39T</strain>
    </source>
</reference>
<dbReference type="PROSITE" id="PS51257">
    <property type="entry name" value="PROKAR_LIPOPROTEIN"/>
    <property type="match status" value="1"/>
</dbReference>
<dbReference type="RefSeq" id="WP_077348888.1">
    <property type="nucleotide sequence ID" value="NZ_CP019607.1"/>
</dbReference>
<proteinExistence type="predicted"/>
<dbReference type="OrthoDB" id="3727941at2"/>
<gene>
    <name evidence="1" type="ORF">BW733_06225</name>
</gene>